<name>A0AB34IUJ4_PRYPA</name>
<dbReference type="Gene3D" id="3.40.50.300">
    <property type="entry name" value="P-loop containing nucleotide triphosphate hydrolases"/>
    <property type="match status" value="1"/>
</dbReference>
<gene>
    <name evidence="1" type="ORF">AB1Y20_007802</name>
</gene>
<dbReference type="AlphaFoldDB" id="A0AB34IUJ4"/>
<evidence type="ECO:0000313" key="1">
    <source>
        <dbReference type="EMBL" id="KAL1506938.1"/>
    </source>
</evidence>
<reference evidence="1 2" key="1">
    <citation type="journal article" date="2024" name="Science">
        <title>Giant polyketide synthase enzymes in the biosynthesis of giant marine polyether toxins.</title>
        <authorList>
            <person name="Fallon T.R."/>
            <person name="Shende V.V."/>
            <person name="Wierzbicki I.H."/>
            <person name="Pendleton A.L."/>
            <person name="Watervoot N.F."/>
            <person name="Auber R.P."/>
            <person name="Gonzalez D.J."/>
            <person name="Wisecaver J.H."/>
            <person name="Moore B.S."/>
        </authorList>
    </citation>
    <scope>NUCLEOTIDE SEQUENCE [LARGE SCALE GENOMIC DNA]</scope>
    <source>
        <strain evidence="1 2">12B1</strain>
    </source>
</reference>
<protein>
    <recommendedName>
        <fullName evidence="3">Protein-tyrosine sulfotransferase</fullName>
    </recommendedName>
</protein>
<sequence length="279" mass="30847">MASAAVSYASAALERMPGRQLLVPHIAKTGGTAVISMLRSVSPPLNLSGMGTGRPLDLRSDVVILHLPDSLPRVLRGAARAVAILAVVRDPVERVLSEFLFMRGRHASAFVPLTKSLDKPNVSWEEWAAYPKARNFQLAYLRGYGMFSHVTTRRDWEAWVEEMAQVPVVLLRMEAINSLLPAILEYGFPGRVVRQRTPVGRWGRGFGVSAANASRLSAKTLVPLPNQSEREAIRRLNWLDEQLFQLASNHTAAYASLLLNDYSVGTDEPPRIISTTPFH</sequence>
<comment type="caution">
    <text evidence="1">The sequence shown here is derived from an EMBL/GenBank/DDBJ whole genome shotgun (WGS) entry which is preliminary data.</text>
</comment>
<proteinExistence type="predicted"/>
<dbReference type="SUPFAM" id="SSF52540">
    <property type="entry name" value="P-loop containing nucleoside triphosphate hydrolases"/>
    <property type="match status" value="1"/>
</dbReference>
<evidence type="ECO:0008006" key="3">
    <source>
        <dbReference type="Google" id="ProtNLM"/>
    </source>
</evidence>
<evidence type="ECO:0000313" key="2">
    <source>
        <dbReference type="Proteomes" id="UP001515480"/>
    </source>
</evidence>
<organism evidence="1 2">
    <name type="scientific">Prymnesium parvum</name>
    <name type="common">Toxic golden alga</name>
    <dbReference type="NCBI Taxonomy" id="97485"/>
    <lineage>
        <taxon>Eukaryota</taxon>
        <taxon>Haptista</taxon>
        <taxon>Haptophyta</taxon>
        <taxon>Prymnesiophyceae</taxon>
        <taxon>Prymnesiales</taxon>
        <taxon>Prymnesiaceae</taxon>
        <taxon>Prymnesium</taxon>
    </lineage>
</organism>
<dbReference type="Proteomes" id="UP001515480">
    <property type="component" value="Unassembled WGS sequence"/>
</dbReference>
<dbReference type="EMBL" id="JBGBPQ010000018">
    <property type="protein sequence ID" value="KAL1506938.1"/>
    <property type="molecule type" value="Genomic_DNA"/>
</dbReference>
<dbReference type="InterPro" id="IPR027417">
    <property type="entry name" value="P-loop_NTPase"/>
</dbReference>
<accession>A0AB34IUJ4</accession>
<keyword evidence="2" id="KW-1185">Reference proteome</keyword>